<protein>
    <submittedName>
        <fullName evidence="1">Uncharacterized protein</fullName>
    </submittedName>
</protein>
<accession>A0A1Q9DMF1</accession>
<organism evidence="1 2">
    <name type="scientific">Symbiodinium microadriaticum</name>
    <name type="common">Dinoflagellate</name>
    <name type="synonym">Zooxanthella microadriatica</name>
    <dbReference type="NCBI Taxonomy" id="2951"/>
    <lineage>
        <taxon>Eukaryota</taxon>
        <taxon>Sar</taxon>
        <taxon>Alveolata</taxon>
        <taxon>Dinophyceae</taxon>
        <taxon>Suessiales</taxon>
        <taxon>Symbiodiniaceae</taxon>
        <taxon>Symbiodinium</taxon>
    </lineage>
</organism>
<proteinExistence type="predicted"/>
<comment type="caution">
    <text evidence="1">The sequence shown here is derived from an EMBL/GenBank/DDBJ whole genome shotgun (WGS) entry which is preliminary data.</text>
</comment>
<gene>
    <name evidence="1" type="ORF">AK812_SmicGene21463</name>
</gene>
<dbReference type="EMBL" id="LSRX01000472">
    <property type="protein sequence ID" value="OLP96320.1"/>
    <property type="molecule type" value="Genomic_DNA"/>
</dbReference>
<name>A0A1Q9DMF1_SYMMI</name>
<dbReference type="OrthoDB" id="10473946at2759"/>
<evidence type="ECO:0000313" key="1">
    <source>
        <dbReference type="EMBL" id="OLP96320.1"/>
    </source>
</evidence>
<evidence type="ECO:0000313" key="2">
    <source>
        <dbReference type="Proteomes" id="UP000186817"/>
    </source>
</evidence>
<dbReference type="Proteomes" id="UP000186817">
    <property type="component" value="Unassembled WGS sequence"/>
</dbReference>
<dbReference type="AlphaFoldDB" id="A0A1Q9DMF1"/>
<keyword evidence="2" id="KW-1185">Reference proteome</keyword>
<reference evidence="1 2" key="1">
    <citation type="submission" date="2016-02" db="EMBL/GenBank/DDBJ databases">
        <title>Genome analysis of coral dinoflagellate symbionts highlights evolutionary adaptations to a symbiotic lifestyle.</title>
        <authorList>
            <person name="Aranda M."/>
            <person name="Li Y."/>
            <person name="Liew Y.J."/>
            <person name="Baumgarten S."/>
            <person name="Simakov O."/>
            <person name="Wilson M."/>
            <person name="Piel J."/>
            <person name="Ashoor H."/>
            <person name="Bougouffa S."/>
            <person name="Bajic V.B."/>
            <person name="Ryu T."/>
            <person name="Ravasi T."/>
            <person name="Bayer T."/>
            <person name="Micklem G."/>
            <person name="Kim H."/>
            <person name="Bhak J."/>
            <person name="Lajeunesse T.C."/>
            <person name="Voolstra C.R."/>
        </authorList>
    </citation>
    <scope>NUCLEOTIDE SEQUENCE [LARGE SCALE GENOMIC DNA]</scope>
    <source>
        <strain evidence="1 2">CCMP2467</strain>
    </source>
</reference>
<sequence length="90" mass="10150">MLLAVIIWPTALSAKDGETDIVLNFREGRKLFGVWHSMPAGALPLRHPPSCWPNCGGSLLGLHPSFDRQQRLWERGMMRSNPSGRRHHVP</sequence>